<gene>
    <name evidence="3" type="ORF">PT974_07776</name>
</gene>
<keyword evidence="1" id="KW-0378">Hydrolase</keyword>
<dbReference type="InterPro" id="IPR029058">
    <property type="entry name" value="AB_hydrolase_fold"/>
</dbReference>
<evidence type="ECO:0000256" key="1">
    <source>
        <dbReference type="ARBA" id="ARBA00022801"/>
    </source>
</evidence>
<evidence type="ECO:0000259" key="2">
    <source>
        <dbReference type="Pfam" id="PF07859"/>
    </source>
</evidence>
<reference evidence="3 4" key="1">
    <citation type="submission" date="2024-01" db="EMBL/GenBank/DDBJ databases">
        <title>Complete genome of Cladobotryum mycophilum ATHUM6906.</title>
        <authorList>
            <person name="Christinaki A.C."/>
            <person name="Myridakis A.I."/>
            <person name="Kouvelis V.N."/>
        </authorList>
    </citation>
    <scope>NUCLEOTIDE SEQUENCE [LARGE SCALE GENOMIC DNA]</scope>
    <source>
        <strain evidence="3 4">ATHUM6906</strain>
    </source>
</reference>
<protein>
    <submittedName>
        <fullName evidence="3">Acetyl-hydrolase-like protein</fullName>
    </submittedName>
</protein>
<dbReference type="Proteomes" id="UP001338125">
    <property type="component" value="Unassembled WGS sequence"/>
</dbReference>
<sequence length="326" mass="35834">MIPLSILRRIGKRDHIADVRTSRRFSGADPAVCEKVSRPDFRGYWVCRGSINGAQKLPSQSHVTLLFMHGGGYIGGGPLALLVLLMRIAELAVEQNLLINIFTLEYSLAPEVKFPTQIEEATAAYKYLIDEEKIDPNSIMVLGESAGGHLALSLAFNLHQQGLPRPGKVGLLYPWVNLSNSGATFETNRYKDMLVKEDLDRCVDWLLGKDGRQRFAPYLNFASSPPQEGLRWSEVLPSTWVTIGGNDVFLSDVCSFVDEARKDGVAVDLHVEPGRTHAWLTFFDAIAGKQYLQLASADDANSMLAGSETIAKVVCAHAQECAAQKS</sequence>
<feature type="domain" description="Alpha/beta hydrolase fold-3" evidence="2">
    <location>
        <begin position="65"/>
        <end position="280"/>
    </location>
</feature>
<evidence type="ECO:0000313" key="4">
    <source>
        <dbReference type="Proteomes" id="UP001338125"/>
    </source>
</evidence>
<dbReference type="InterPro" id="IPR050300">
    <property type="entry name" value="GDXG_lipolytic_enzyme"/>
</dbReference>
<dbReference type="SUPFAM" id="SSF53474">
    <property type="entry name" value="alpha/beta-Hydrolases"/>
    <property type="match status" value="1"/>
</dbReference>
<dbReference type="Pfam" id="PF07859">
    <property type="entry name" value="Abhydrolase_3"/>
    <property type="match status" value="1"/>
</dbReference>
<accession>A0ABR0SIS1</accession>
<keyword evidence="4" id="KW-1185">Reference proteome</keyword>
<dbReference type="EMBL" id="JAVFKD010000013">
    <property type="protein sequence ID" value="KAK5991742.1"/>
    <property type="molecule type" value="Genomic_DNA"/>
</dbReference>
<name>A0ABR0SIS1_9HYPO</name>
<dbReference type="PANTHER" id="PTHR48081">
    <property type="entry name" value="AB HYDROLASE SUPERFAMILY PROTEIN C4A8.06C"/>
    <property type="match status" value="1"/>
</dbReference>
<dbReference type="Gene3D" id="3.40.50.1820">
    <property type="entry name" value="alpha/beta hydrolase"/>
    <property type="match status" value="1"/>
</dbReference>
<organism evidence="3 4">
    <name type="scientific">Cladobotryum mycophilum</name>
    <dbReference type="NCBI Taxonomy" id="491253"/>
    <lineage>
        <taxon>Eukaryota</taxon>
        <taxon>Fungi</taxon>
        <taxon>Dikarya</taxon>
        <taxon>Ascomycota</taxon>
        <taxon>Pezizomycotina</taxon>
        <taxon>Sordariomycetes</taxon>
        <taxon>Hypocreomycetidae</taxon>
        <taxon>Hypocreales</taxon>
        <taxon>Hypocreaceae</taxon>
        <taxon>Cladobotryum</taxon>
    </lineage>
</organism>
<dbReference type="InterPro" id="IPR013094">
    <property type="entry name" value="AB_hydrolase_3"/>
</dbReference>
<dbReference type="PANTHER" id="PTHR48081:SF11">
    <property type="entry name" value="ALPHA_BETA HYDROLASE FOLD-3 DOMAIN-CONTAINING PROTEIN-RELATED"/>
    <property type="match status" value="1"/>
</dbReference>
<proteinExistence type="predicted"/>
<evidence type="ECO:0000313" key="3">
    <source>
        <dbReference type="EMBL" id="KAK5991742.1"/>
    </source>
</evidence>
<comment type="caution">
    <text evidence="3">The sequence shown here is derived from an EMBL/GenBank/DDBJ whole genome shotgun (WGS) entry which is preliminary data.</text>
</comment>